<evidence type="ECO:0000256" key="1">
    <source>
        <dbReference type="SAM" id="Phobius"/>
    </source>
</evidence>
<dbReference type="AlphaFoldDB" id="A0AAV5VD34"/>
<organism evidence="2 3">
    <name type="scientific">Pristionchus fissidentatus</name>
    <dbReference type="NCBI Taxonomy" id="1538716"/>
    <lineage>
        <taxon>Eukaryota</taxon>
        <taxon>Metazoa</taxon>
        <taxon>Ecdysozoa</taxon>
        <taxon>Nematoda</taxon>
        <taxon>Chromadorea</taxon>
        <taxon>Rhabditida</taxon>
        <taxon>Rhabditina</taxon>
        <taxon>Diplogasteromorpha</taxon>
        <taxon>Diplogasteroidea</taxon>
        <taxon>Neodiplogasteridae</taxon>
        <taxon>Pristionchus</taxon>
    </lineage>
</organism>
<sequence length="134" mass="15591">MGQLSPHEEERLAHSYHNYSLVGFFFLCISLIPALYTAYDHRHYSVHLPAQNFGWVFDIGVAAGRTFDVSIDEVDYRHYDGAFEYQQIIGNKFTPEQVARVYANPWAVWKYKRIVAEPKRHAYRIPNKNPTALA</sequence>
<keyword evidence="1" id="KW-0472">Membrane</keyword>
<keyword evidence="1" id="KW-0812">Transmembrane</keyword>
<comment type="caution">
    <text evidence="2">The sequence shown here is derived from an EMBL/GenBank/DDBJ whole genome shotgun (WGS) entry which is preliminary data.</text>
</comment>
<evidence type="ECO:0000313" key="2">
    <source>
        <dbReference type="EMBL" id="GMT16480.1"/>
    </source>
</evidence>
<reference evidence="2" key="1">
    <citation type="submission" date="2023-10" db="EMBL/GenBank/DDBJ databases">
        <title>Genome assembly of Pristionchus species.</title>
        <authorList>
            <person name="Yoshida K."/>
            <person name="Sommer R.J."/>
        </authorList>
    </citation>
    <scope>NUCLEOTIDE SEQUENCE</scope>
    <source>
        <strain evidence="2">RS5133</strain>
    </source>
</reference>
<keyword evidence="1" id="KW-1133">Transmembrane helix</keyword>
<keyword evidence="3" id="KW-1185">Reference proteome</keyword>
<protein>
    <submittedName>
        <fullName evidence="2">Uncharacterized protein</fullName>
    </submittedName>
</protein>
<dbReference type="Proteomes" id="UP001432322">
    <property type="component" value="Unassembled WGS sequence"/>
</dbReference>
<proteinExistence type="predicted"/>
<name>A0AAV5VD34_9BILA</name>
<accession>A0AAV5VD34</accession>
<feature type="non-terminal residue" evidence="2">
    <location>
        <position position="134"/>
    </location>
</feature>
<feature type="transmembrane region" description="Helical" evidence="1">
    <location>
        <begin position="20"/>
        <end position="39"/>
    </location>
</feature>
<gene>
    <name evidence="2" type="ORF">PFISCL1PPCAC_7777</name>
</gene>
<evidence type="ECO:0000313" key="3">
    <source>
        <dbReference type="Proteomes" id="UP001432322"/>
    </source>
</evidence>
<dbReference type="EMBL" id="BTSY01000002">
    <property type="protein sequence ID" value="GMT16480.1"/>
    <property type="molecule type" value="Genomic_DNA"/>
</dbReference>